<keyword evidence="3" id="KW-1185">Reference proteome</keyword>
<reference evidence="2 3" key="1">
    <citation type="submission" date="2019-11" db="EMBL/GenBank/DDBJ databases">
        <title>Novel species isolated from a subtropical stream in China.</title>
        <authorList>
            <person name="Lu H."/>
        </authorList>
    </citation>
    <scope>NUCLEOTIDE SEQUENCE [LARGE SCALE GENOMIC DNA]</scope>
    <source>
        <strain evidence="2 3">FT92W</strain>
    </source>
</reference>
<comment type="caution">
    <text evidence="2">The sequence shown here is derived from an EMBL/GenBank/DDBJ whole genome shotgun (WGS) entry which is preliminary data.</text>
</comment>
<dbReference type="EMBL" id="WKJJ01000004">
    <property type="protein sequence ID" value="MRV71809.1"/>
    <property type="molecule type" value="Genomic_DNA"/>
</dbReference>
<feature type="domain" description="DUF2249" evidence="1">
    <location>
        <begin position="12"/>
        <end position="78"/>
    </location>
</feature>
<evidence type="ECO:0000313" key="2">
    <source>
        <dbReference type="EMBL" id="MRV71809.1"/>
    </source>
</evidence>
<dbReference type="Pfam" id="PF10006">
    <property type="entry name" value="DUF2249"/>
    <property type="match status" value="1"/>
</dbReference>
<dbReference type="RefSeq" id="WP_154372669.1">
    <property type="nucleotide sequence ID" value="NZ_WKJJ01000004.1"/>
</dbReference>
<dbReference type="Proteomes" id="UP000446768">
    <property type="component" value="Unassembled WGS sequence"/>
</dbReference>
<gene>
    <name evidence="2" type="ORF">GJ700_08710</name>
</gene>
<dbReference type="AlphaFoldDB" id="A0A7X2IKT6"/>
<organism evidence="2 3">
    <name type="scientific">Pseudoduganella rivuli</name>
    <dbReference type="NCBI Taxonomy" id="2666085"/>
    <lineage>
        <taxon>Bacteria</taxon>
        <taxon>Pseudomonadati</taxon>
        <taxon>Pseudomonadota</taxon>
        <taxon>Betaproteobacteria</taxon>
        <taxon>Burkholderiales</taxon>
        <taxon>Oxalobacteraceae</taxon>
        <taxon>Telluria group</taxon>
        <taxon>Pseudoduganella</taxon>
    </lineage>
</organism>
<evidence type="ECO:0000313" key="3">
    <source>
        <dbReference type="Proteomes" id="UP000446768"/>
    </source>
</evidence>
<accession>A0A7X2IKT6</accession>
<dbReference type="Gene3D" id="3.30.110.40">
    <property type="entry name" value="TusA-like domain"/>
    <property type="match status" value="1"/>
</dbReference>
<dbReference type="SUPFAM" id="SSF64307">
    <property type="entry name" value="SirA-like"/>
    <property type="match status" value="1"/>
</dbReference>
<sequence length="81" mass="9435">MHTNTFPSATREIDVTGLEPPEPMMFILEALDEMPPQGALLVKLDREPHPLFRVLEQNNFRRSGGWQEDRTYQLLIWRDAA</sequence>
<protein>
    <submittedName>
        <fullName evidence="2">DUF2249 domain-containing protein</fullName>
    </submittedName>
</protein>
<evidence type="ECO:0000259" key="1">
    <source>
        <dbReference type="Pfam" id="PF10006"/>
    </source>
</evidence>
<dbReference type="InterPro" id="IPR018720">
    <property type="entry name" value="DUF2249"/>
</dbReference>
<name>A0A7X2IKT6_9BURK</name>
<dbReference type="InterPro" id="IPR036868">
    <property type="entry name" value="TusA-like_sf"/>
</dbReference>
<proteinExistence type="predicted"/>